<dbReference type="EMBL" id="JAEUAK010000004">
    <property type="protein sequence ID" value="MBW9053153.1"/>
    <property type="molecule type" value="Genomic_DNA"/>
</dbReference>
<dbReference type="CDD" id="cd00865">
    <property type="entry name" value="PEBP_bact_arch"/>
    <property type="match status" value="1"/>
</dbReference>
<dbReference type="InterPro" id="IPR005247">
    <property type="entry name" value="YbhB_YbcL/LppC-like"/>
</dbReference>
<dbReference type="InterPro" id="IPR036610">
    <property type="entry name" value="PEBP-like_sf"/>
</dbReference>
<proteinExistence type="predicted"/>
<evidence type="ECO:0000256" key="1">
    <source>
        <dbReference type="SAM" id="MobiDB-lite"/>
    </source>
</evidence>
<dbReference type="RefSeq" id="WP_220334587.1">
    <property type="nucleotide sequence ID" value="NZ_JAEUAK010000004.1"/>
</dbReference>
<dbReference type="InterPro" id="IPR008914">
    <property type="entry name" value="PEBP"/>
</dbReference>
<accession>A0ABS7GT68</accession>
<reference evidence="2 3" key="1">
    <citation type="journal article" date="2021" name="MBio">
        <title>Poor Competitiveness of Bradyrhizobium in Pigeon Pea Root Colonization in Indian Soils.</title>
        <authorList>
            <person name="Chalasani D."/>
            <person name="Basu A."/>
            <person name="Pullabhotla S.V.S.R.N."/>
            <person name="Jorrin B."/>
            <person name="Neal A.L."/>
            <person name="Poole P.S."/>
            <person name="Podile A.R."/>
            <person name="Tkacz A."/>
        </authorList>
    </citation>
    <scope>NUCLEOTIDE SEQUENCE [LARGE SCALE GENOMIC DNA]</scope>
    <source>
        <strain evidence="2 3">HU56</strain>
    </source>
</reference>
<keyword evidence="2" id="KW-0649">Protein kinase inhibitor</keyword>
<dbReference type="SUPFAM" id="SSF49777">
    <property type="entry name" value="PEBP-like"/>
    <property type="match status" value="1"/>
</dbReference>
<protein>
    <submittedName>
        <fullName evidence="2">YbhB/YbcL family Raf kinase inhibitor-like protein</fullName>
    </submittedName>
</protein>
<dbReference type="PANTHER" id="PTHR30289">
    <property type="entry name" value="UNCHARACTERIZED PROTEIN YBCL-RELATED"/>
    <property type="match status" value="1"/>
</dbReference>
<dbReference type="Proteomes" id="UP000717752">
    <property type="component" value="Unassembled WGS sequence"/>
</dbReference>
<feature type="region of interest" description="Disordered" evidence="1">
    <location>
        <begin position="68"/>
        <end position="87"/>
    </location>
</feature>
<sequence length="154" mass="16722">MSFTLKSSAFADGSAIPSKYTRLGENIAPRLEWSGAPAATRSFVLIVEDPDAPNGTFSHWGVFNIPADRNELPESSDTAPNGGPRFCDNDFGNGRYDGPQPPKGHGIHHYHFRLAALDVPSLSIPASAGIQAMWREARKHTIAETSLTGTFERK</sequence>
<dbReference type="Pfam" id="PF01161">
    <property type="entry name" value="PBP"/>
    <property type="match status" value="1"/>
</dbReference>
<dbReference type="PANTHER" id="PTHR30289:SF1">
    <property type="entry name" value="PEBP (PHOSPHATIDYLETHANOLAMINE-BINDING PROTEIN) FAMILY PROTEIN"/>
    <property type="match status" value="1"/>
</dbReference>
<organism evidence="2 3">
    <name type="scientific">Rhizobium mesosinicum</name>
    <dbReference type="NCBI Taxonomy" id="335017"/>
    <lineage>
        <taxon>Bacteria</taxon>
        <taxon>Pseudomonadati</taxon>
        <taxon>Pseudomonadota</taxon>
        <taxon>Alphaproteobacteria</taxon>
        <taxon>Hyphomicrobiales</taxon>
        <taxon>Rhizobiaceae</taxon>
        <taxon>Rhizobium/Agrobacterium group</taxon>
        <taxon>Rhizobium</taxon>
    </lineage>
</organism>
<dbReference type="Gene3D" id="3.90.280.10">
    <property type="entry name" value="PEBP-like"/>
    <property type="match status" value="1"/>
</dbReference>
<dbReference type="GO" id="GO:0004860">
    <property type="term" value="F:protein kinase inhibitor activity"/>
    <property type="evidence" value="ECO:0007669"/>
    <property type="project" value="UniProtKB-KW"/>
</dbReference>
<keyword evidence="3" id="KW-1185">Reference proteome</keyword>
<evidence type="ECO:0000313" key="2">
    <source>
        <dbReference type="EMBL" id="MBW9053153.1"/>
    </source>
</evidence>
<name>A0ABS7GT68_9HYPH</name>
<gene>
    <name evidence="2" type="ORF">JNB85_12055</name>
</gene>
<evidence type="ECO:0000313" key="3">
    <source>
        <dbReference type="Proteomes" id="UP000717752"/>
    </source>
</evidence>
<dbReference type="NCBIfam" id="TIGR00481">
    <property type="entry name" value="YbhB/YbcL family Raf kinase inhibitor-like protein"/>
    <property type="match status" value="1"/>
</dbReference>
<comment type="caution">
    <text evidence="2">The sequence shown here is derived from an EMBL/GenBank/DDBJ whole genome shotgun (WGS) entry which is preliminary data.</text>
</comment>